<dbReference type="HOGENOM" id="CLU_889653_0_0_1"/>
<dbReference type="Gramene" id="EFJ05655">
    <property type="protein sequence ID" value="EFJ05655"/>
    <property type="gene ID" value="SELMODRAFT_431352"/>
</dbReference>
<evidence type="ECO:0000313" key="3">
    <source>
        <dbReference type="Proteomes" id="UP000001514"/>
    </source>
</evidence>
<evidence type="ECO:0000256" key="1">
    <source>
        <dbReference type="SAM" id="MobiDB-lite"/>
    </source>
</evidence>
<name>D8TCB5_SELML</name>
<keyword evidence="3" id="KW-1185">Reference proteome</keyword>
<gene>
    <name evidence="2" type="ORF">SELMODRAFT_431352</name>
</gene>
<accession>D8TCB5</accession>
<sequence length="313" mass="34597">MVDLDPGVSMQKPNGSREYRNAEPIYSTEEAVGGGGNEVPSAIGGGAELGGRNEALGAIGGGADLGGGNGGHAATPKSHRNEVVTMLEADTILNERSIVKVEQNSYLKIMQVTDEVQKNLELRQIEQRILNSKKSKDEELIYNIAKSKLSFNEQTSYLELLNTWHHNNDKRYLNHCLGALIYITSVFLKLLIGGKKLGMSKNLSMALLEGVEMPQDRDEIYIEQTKEEQLQLLEMYEGSSIMRTSKRVHPLSPTGSDGNVEIVIGDNFQLSNDLPTLKHLGRNKRSKWPNSKGFSMELPCSLLLLLSSQYYTS</sequence>
<protein>
    <submittedName>
        <fullName evidence="2">Uncharacterized protein</fullName>
    </submittedName>
</protein>
<feature type="region of interest" description="Disordered" evidence="1">
    <location>
        <begin position="1"/>
        <end position="22"/>
    </location>
</feature>
<evidence type="ECO:0000313" key="2">
    <source>
        <dbReference type="EMBL" id="EFJ05655.1"/>
    </source>
</evidence>
<reference evidence="2 3" key="1">
    <citation type="journal article" date="2011" name="Science">
        <title>The Selaginella genome identifies genetic changes associated with the evolution of vascular plants.</title>
        <authorList>
            <person name="Banks J.A."/>
            <person name="Nishiyama T."/>
            <person name="Hasebe M."/>
            <person name="Bowman J.L."/>
            <person name="Gribskov M."/>
            <person name="dePamphilis C."/>
            <person name="Albert V.A."/>
            <person name="Aono N."/>
            <person name="Aoyama T."/>
            <person name="Ambrose B.A."/>
            <person name="Ashton N.W."/>
            <person name="Axtell M.J."/>
            <person name="Barker E."/>
            <person name="Barker M.S."/>
            <person name="Bennetzen J.L."/>
            <person name="Bonawitz N.D."/>
            <person name="Chapple C."/>
            <person name="Cheng C."/>
            <person name="Correa L.G."/>
            <person name="Dacre M."/>
            <person name="DeBarry J."/>
            <person name="Dreyer I."/>
            <person name="Elias M."/>
            <person name="Engstrom E.M."/>
            <person name="Estelle M."/>
            <person name="Feng L."/>
            <person name="Finet C."/>
            <person name="Floyd S.K."/>
            <person name="Frommer W.B."/>
            <person name="Fujita T."/>
            <person name="Gramzow L."/>
            <person name="Gutensohn M."/>
            <person name="Harholt J."/>
            <person name="Hattori M."/>
            <person name="Heyl A."/>
            <person name="Hirai T."/>
            <person name="Hiwatashi Y."/>
            <person name="Ishikawa M."/>
            <person name="Iwata M."/>
            <person name="Karol K.G."/>
            <person name="Koehler B."/>
            <person name="Kolukisaoglu U."/>
            <person name="Kubo M."/>
            <person name="Kurata T."/>
            <person name="Lalonde S."/>
            <person name="Li K."/>
            <person name="Li Y."/>
            <person name="Litt A."/>
            <person name="Lyons E."/>
            <person name="Manning G."/>
            <person name="Maruyama T."/>
            <person name="Michael T.P."/>
            <person name="Mikami K."/>
            <person name="Miyazaki S."/>
            <person name="Morinaga S."/>
            <person name="Murata T."/>
            <person name="Mueller-Roeber B."/>
            <person name="Nelson D.R."/>
            <person name="Obara M."/>
            <person name="Oguri Y."/>
            <person name="Olmstead R.G."/>
            <person name="Onodera N."/>
            <person name="Petersen B.L."/>
            <person name="Pils B."/>
            <person name="Prigge M."/>
            <person name="Rensing S.A."/>
            <person name="Riano-Pachon D.M."/>
            <person name="Roberts A.W."/>
            <person name="Sato Y."/>
            <person name="Scheller H.V."/>
            <person name="Schulz B."/>
            <person name="Schulz C."/>
            <person name="Shakirov E.V."/>
            <person name="Shibagaki N."/>
            <person name="Shinohara N."/>
            <person name="Shippen D.E."/>
            <person name="Soerensen I."/>
            <person name="Sotooka R."/>
            <person name="Sugimoto N."/>
            <person name="Sugita M."/>
            <person name="Sumikawa N."/>
            <person name="Tanurdzic M."/>
            <person name="Theissen G."/>
            <person name="Ulvskov P."/>
            <person name="Wakazuki S."/>
            <person name="Weng J.K."/>
            <person name="Willats W.W."/>
            <person name="Wipf D."/>
            <person name="Wolf P.G."/>
            <person name="Yang L."/>
            <person name="Zimmer A.D."/>
            <person name="Zhu Q."/>
            <person name="Mitros T."/>
            <person name="Hellsten U."/>
            <person name="Loque D."/>
            <person name="Otillar R."/>
            <person name="Salamov A."/>
            <person name="Schmutz J."/>
            <person name="Shapiro H."/>
            <person name="Lindquist E."/>
            <person name="Lucas S."/>
            <person name="Rokhsar D."/>
            <person name="Grigoriev I.V."/>
        </authorList>
    </citation>
    <scope>NUCLEOTIDE SEQUENCE [LARGE SCALE GENOMIC DNA]</scope>
</reference>
<dbReference type="EMBL" id="GL377716">
    <property type="protein sequence ID" value="EFJ05655.1"/>
    <property type="molecule type" value="Genomic_DNA"/>
</dbReference>
<dbReference type="InParanoid" id="D8TCB5"/>
<dbReference type="KEGG" id="smo:SELMODRAFT_431352"/>
<organism evidence="3">
    <name type="scientific">Selaginella moellendorffii</name>
    <name type="common">Spikemoss</name>
    <dbReference type="NCBI Taxonomy" id="88036"/>
    <lineage>
        <taxon>Eukaryota</taxon>
        <taxon>Viridiplantae</taxon>
        <taxon>Streptophyta</taxon>
        <taxon>Embryophyta</taxon>
        <taxon>Tracheophyta</taxon>
        <taxon>Lycopodiopsida</taxon>
        <taxon>Selaginellales</taxon>
        <taxon>Selaginellaceae</taxon>
        <taxon>Selaginella</taxon>
    </lineage>
</organism>
<dbReference type="AlphaFoldDB" id="D8TCB5"/>
<proteinExistence type="predicted"/>
<dbReference type="Proteomes" id="UP000001514">
    <property type="component" value="Unassembled WGS sequence"/>
</dbReference>